<reference evidence="8 9" key="1">
    <citation type="submission" date="2017-06" db="EMBL/GenBank/DDBJ databases">
        <authorList>
            <person name="Kim H.J."/>
            <person name="Triplett B.A."/>
        </authorList>
    </citation>
    <scope>NUCLEOTIDE SEQUENCE [LARGE SCALE GENOMIC DNA]</scope>
    <source>
        <strain evidence="8 9">DSM 14713</strain>
    </source>
</reference>
<evidence type="ECO:0000256" key="6">
    <source>
        <dbReference type="SAM" id="SignalP"/>
    </source>
</evidence>
<feature type="chain" id="PRO_5012625799" description="TSP C-terminal domain-containing protein" evidence="6">
    <location>
        <begin position="24"/>
        <end position="669"/>
    </location>
</feature>
<gene>
    <name evidence="8" type="ORF">MEBOL_004073</name>
</gene>
<dbReference type="GO" id="GO:0005576">
    <property type="term" value="C:extracellular region"/>
    <property type="evidence" value="ECO:0007669"/>
    <property type="project" value="InterPro"/>
</dbReference>
<dbReference type="EMBL" id="CP022163">
    <property type="protein sequence ID" value="ATB30612.1"/>
    <property type="molecule type" value="Genomic_DNA"/>
</dbReference>
<accession>A0A250IHG6</accession>
<dbReference type="InterPro" id="IPR011043">
    <property type="entry name" value="Gal_Oxase/kelch_b-propeller"/>
</dbReference>
<feature type="region of interest" description="Disordered" evidence="5">
    <location>
        <begin position="288"/>
        <end position="312"/>
    </location>
</feature>
<feature type="signal peptide" evidence="6">
    <location>
        <begin position="1"/>
        <end position="23"/>
    </location>
</feature>
<dbReference type="AlphaFoldDB" id="A0A250IHG6"/>
<evidence type="ECO:0000313" key="8">
    <source>
        <dbReference type="EMBL" id="ATB30612.1"/>
    </source>
</evidence>
<evidence type="ECO:0000259" key="7">
    <source>
        <dbReference type="PROSITE" id="PS51236"/>
    </source>
</evidence>
<keyword evidence="2 6" id="KW-0732">Signal</keyword>
<protein>
    <recommendedName>
        <fullName evidence="7">TSP C-terminal domain-containing protein</fullName>
    </recommendedName>
</protein>
<dbReference type="PROSITE" id="PS51257">
    <property type="entry name" value="PROKAR_LIPOPROTEIN"/>
    <property type="match status" value="1"/>
</dbReference>
<feature type="domain" description="TSP C-terminal" evidence="7">
    <location>
        <begin position="81"/>
        <end position="302"/>
    </location>
</feature>
<dbReference type="Pfam" id="PF05735">
    <property type="entry name" value="TSP_C"/>
    <property type="match status" value="1"/>
</dbReference>
<dbReference type="InterPro" id="IPR006652">
    <property type="entry name" value="Kelch_1"/>
</dbReference>
<dbReference type="SMART" id="SM00612">
    <property type="entry name" value="Kelch"/>
    <property type="match status" value="6"/>
</dbReference>
<dbReference type="Proteomes" id="UP000217289">
    <property type="component" value="Chromosome"/>
</dbReference>
<sequence length="669" mass="70125">MQHLRAWVCLTLLGLMGTGCGGAIDESDAASFGEASAAATAAICGDGNRSAGEGCDDGNVKNGDGCNSQCQVEEGYACVDSNFSLDFTDHWKGSAPNPNWTISADKLTVRQSTNSDPTIYMSTLPAAGTTLSFELAVETTDDDDFIGWVVGFERGDVTNPNADFMLFDWKQANQTLDSGEVGKVGMALSRVKGIIAPKGHDGLGNFWPHTGGITELARAKTLGSAGWQDKRTYLVTMAYTPSNIRVWVDGVLQFDISGSFPIGKFGFYTSSQPHGRFTLVSPVNNSTCGLDPSADPDDDGVPSKDDPEPFDPGICGDANLDGRDDCAPVPPEEPSGGWTMTGNMALPRLQHTATLLDDGRVLVAGGFNVSAELYDEQTGEWTATGSTLTTHRGHTATKLPNGQVLIVGGGECPITRITAELYVPSAGRWKGARNTLQQRYHHTATLLGNGKVLVVGGDGSEYGEDALATAEVYDIASDSWTYTGSLSQARAHHTATTLPDGKVLVTGGFNASGTALATAEVYDPATGRFSFVGDMKLGRGYHTATALAGGKVLVTGGAGIDPAQSASAELYDAATGTWSFTGSMKQPRRSHTATLLPNGKVLVAGGYHQATGIQTASDVYDPATGTWSETFAMNVDRYGQTATLLPNGTVLAAGGVSNHDQSSSEFYTP</sequence>
<dbReference type="PANTHER" id="PTHR46344:SF27">
    <property type="entry name" value="KELCH REPEAT SUPERFAMILY PROTEIN"/>
    <property type="match status" value="1"/>
</dbReference>
<dbReference type="KEGG" id="mbd:MEBOL_004073"/>
<evidence type="ECO:0000256" key="5">
    <source>
        <dbReference type="SAM" id="MobiDB-lite"/>
    </source>
</evidence>
<dbReference type="InterPro" id="IPR011936">
    <property type="entry name" value="Myxo_disulph_rpt"/>
</dbReference>
<dbReference type="PROSITE" id="PS51236">
    <property type="entry name" value="TSP_CTER"/>
    <property type="match status" value="1"/>
</dbReference>
<evidence type="ECO:0000256" key="1">
    <source>
        <dbReference type="ARBA" id="ARBA00022441"/>
    </source>
</evidence>
<dbReference type="SUPFAM" id="SSF117281">
    <property type="entry name" value="Kelch motif"/>
    <property type="match status" value="1"/>
</dbReference>
<dbReference type="Pfam" id="PF24681">
    <property type="entry name" value="Kelch_KLHDC2_KLHL20_DRC7"/>
    <property type="match status" value="1"/>
</dbReference>
<dbReference type="InterPro" id="IPR015915">
    <property type="entry name" value="Kelch-typ_b-propeller"/>
</dbReference>
<dbReference type="PANTHER" id="PTHR46344">
    <property type="entry name" value="OS02G0202900 PROTEIN"/>
    <property type="match status" value="1"/>
</dbReference>
<name>A0A250IHG6_9BACT</name>
<proteinExistence type="predicted"/>
<evidence type="ECO:0000256" key="4">
    <source>
        <dbReference type="ARBA" id="ARBA00023157"/>
    </source>
</evidence>
<dbReference type="NCBIfam" id="TIGR02232">
    <property type="entry name" value="myxo_disulf_rpt"/>
    <property type="match status" value="1"/>
</dbReference>
<dbReference type="Gene3D" id="2.130.10.80">
    <property type="entry name" value="Galactose oxidase/kelch, beta-propeller"/>
    <property type="match status" value="3"/>
</dbReference>
<keyword evidence="3" id="KW-0677">Repeat</keyword>
<evidence type="ECO:0000313" key="9">
    <source>
        <dbReference type="Proteomes" id="UP000217289"/>
    </source>
</evidence>
<keyword evidence="9" id="KW-1185">Reference proteome</keyword>
<dbReference type="SUPFAM" id="SSF49899">
    <property type="entry name" value="Concanavalin A-like lectins/glucanases"/>
    <property type="match status" value="1"/>
</dbReference>
<dbReference type="InterPro" id="IPR037293">
    <property type="entry name" value="Gal_Oxidase_central_sf"/>
</dbReference>
<dbReference type="GO" id="GO:0005509">
    <property type="term" value="F:calcium ion binding"/>
    <property type="evidence" value="ECO:0007669"/>
    <property type="project" value="InterPro"/>
</dbReference>
<dbReference type="Gene3D" id="2.120.10.80">
    <property type="entry name" value="Kelch-type beta propeller"/>
    <property type="match status" value="1"/>
</dbReference>
<dbReference type="InterPro" id="IPR013320">
    <property type="entry name" value="ConA-like_dom_sf"/>
</dbReference>
<keyword evidence="1" id="KW-0880">Kelch repeat</keyword>
<dbReference type="Gene3D" id="2.60.120.200">
    <property type="match status" value="1"/>
</dbReference>
<dbReference type="InterPro" id="IPR008859">
    <property type="entry name" value="Thrombospondin_C"/>
</dbReference>
<organism evidence="8 9">
    <name type="scientific">Melittangium boletus DSM 14713</name>
    <dbReference type="NCBI Taxonomy" id="1294270"/>
    <lineage>
        <taxon>Bacteria</taxon>
        <taxon>Pseudomonadati</taxon>
        <taxon>Myxococcota</taxon>
        <taxon>Myxococcia</taxon>
        <taxon>Myxococcales</taxon>
        <taxon>Cystobacterineae</taxon>
        <taxon>Archangiaceae</taxon>
        <taxon>Melittangium</taxon>
    </lineage>
</organism>
<dbReference type="OrthoDB" id="5484909at2"/>
<dbReference type="SUPFAM" id="SSF50965">
    <property type="entry name" value="Galactose oxidase, central domain"/>
    <property type="match status" value="1"/>
</dbReference>
<dbReference type="GO" id="GO:0007155">
    <property type="term" value="P:cell adhesion"/>
    <property type="evidence" value="ECO:0007669"/>
    <property type="project" value="InterPro"/>
</dbReference>
<keyword evidence="4" id="KW-1015">Disulfide bond</keyword>
<evidence type="ECO:0000256" key="2">
    <source>
        <dbReference type="ARBA" id="ARBA00022729"/>
    </source>
</evidence>
<evidence type="ECO:0000256" key="3">
    <source>
        <dbReference type="ARBA" id="ARBA00022737"/>
    </source>
</evidence>